<keyword evidence="1" id="KW-0472">Membrane</keyword>
<dbReference type="RefSeq" id="WP_219874193.1">
    <property type="nucleotide sequence ID" value="NZ_JAHZIJ010000018.1"/>
</dbReference>
<sequence length="158" mass="17634">MLLFALCTLTVLIYAIINRKNRKNLIPGGICLLVLMPVGLVPFTQITLKIEFERDKEDRSKVIEMVRGGALKPNVTYNPSLIHLPEQYEKLSKGGGDIVVEGEGDDLQVLFFTFRGALDHFSGFVYTGNGTVPEGEVFGSRLVEVDRLGRNWFFIRGG</sequence>
<evidence type="ECO:0000313" key="2">
    <source>
        <dbReference type="EMBL" id="MBW7476943.1"/>
    </source>
</evidence>
<protein>
    <submittedName>
        <fullName evidence="2">Uncharacterized protein</fullName>
    </submittedName>
</protein>
<keyword evidence="1" id="KW-0812">Transmembrane</keyword>
<organism evidence="2 3">
    <name type="scientific">Paenibacillus oenotherae</name>
    <dbReference type="NCBI Taxonomy" id="1435645"/>
    <lineage>
        <taxon>Bacteria</taxon>
        <taxon>Bacillati</taxon>
        <taxon>Bacillota</taxon>
        <taxon>Bacilli</taxon>
        <taxon>Bacillales</taxon>
        <taxon>Paenibacillaceae</taxon>
        <taxon>Paenibacillus</taxon>
    </lineage>
</organism>
<keyword evidence="1" id="KW-1133">Transmembrane helix</keyword>
<reference evidence="2 3" key="1">
    <citation type="submission" date="2021-07" db="EMBL/GenBank/DDBJ databases">
        <title>Paenibacillus radiodurans sp. nov., isolated from the southeastern edge of Tengger Desert.</title>
        <authorList>
            <person name="Zhang G."/>
        </authorList>
    </citation>
    <scope>NUCLEOTIDE SEQUENCE [LARGE SCALE GENOMIC DNA]</scope>
    <source>
        <strain evidence="2 3">DT7-4</strain>
    </source>
</reference>
<evidence type="ECO:0000256" key="1">
    <source>
        <dbReference type="SAM" id="Phobius"/>
    </source>
</evidence>
<feature type="transmembrane region" description="Helical" evidence="1">
    <location>
        <begin position="25"/>
        <end position="44"/>
    </location>
</feature>
<evidence type="ECO:0000313" key="3">
    <source>
        <dbReference type="Proteomes" id="UP000812277"/>
    </source>
</evidence>
<keyword evidence="3" id="KW-1185">Reference proteome</keyword>
<comment type="caution">
    <text evidence="2">The sequence shown here is derived from an EMBL/GenBank/DDBJ whole genome shotgun (WGS) entry which is preliminary data.</text>
</comment>
<proteinExistence type="predicted"/>
<dbReference type="Proteomes" id="UP000812277">
    <property type="component" value="Unassembled WGS sequence"/>
</dbReference>
<gene>
    <name evidence="2" type="ORF">K0T92_19685</name>
</gene>
<accession>A0ABS7DAH1</accession>
<dbReference type="EMBL" id="JAHZIJ010000018">
    <property type="protein sequence ID" value="MBW7476943.1"/>
    <property type="molecule type" value="Genomic_DNA"/>
</dbReference>
<name>A0ABS7DAH1_9BACL</name>